<dbReference type="AlphaFoldDB" id="A0A3E2HS70"/>
<dbReference type="PROSITE" id="PS50850">
    <property type="entry name" value="MFS"/>
    <property type="match status" value="1"/>
</dbReference>
<dbReference type="STRING" id="5539.A0A3E2HS70"/>
<evidence type="ECO:0000256" key="3">
    <source>
        <dbReference type="ARBA" id="ARBA00022989"/>
    </source>
</evidence>
<feature type="transmembrane region" description="Helical" evidence="6">
    <location>
        <begin position="365"/>
        <end position="387"/>
    </location>
</feature>
<keyword evidence="3 6" id="KW-1133">Transmembrane helix</keyword>
<dbReference type="InterPro" id="IPR020846">
    <property type="entry name" value="MFS_dom"/>
</dbReference>
<dbReference type="OMA" id="HALWIPS"/>
<protein>
    <recommendedName>
        <fullName evidence="7">Major facilitator superfamily (MFS) profile domain-containing protein</fullName>
    </recommendedName>
</protein>
<evidence type="ECO:0000256" key="6">
    <source>
        <dbReference type="SAM" id="Phobius"/>
    </source>
</evidence>
<name>A0A3E2HS70_SCYLI</name>
<comment type="caution">
    <text evidence="8">The sequence shown here is derived from an EMBL/GenBank/DDBJ whole genome shotgun (WGS) entry which is preliminary data.</text>
</comment>
<evidence type="ECO:0000256" key="5">
    <source>
        <dbReference type="SAM" id="MobiDB-lite"/>
    </source>
</evidence>
<evidence type="ECO:0000256" key="2">
    <source>
        <dbReference type="ARBA" id="ARBA00022692"/>
    </source>
</evidence>
<feature type="transmembrane region" description="Helical" evidence="6">
    <location>
        <begin position="146"/>
        <end position="166"/>
    </location>
</feature>
<dbReference type="GO" id="GO:0022857">
    <property type="term" value="F:transmembrane transporter activity"/>
    <property type="evidence" value="ECO:0007669"/>
    <property type="project" value="InterPro"/>
</dbReference>
<dbReference type="GO" id="GO:0005886">
    <property type="term" value="C:plasma membrane"/>
    <property type="evidence" value="ECO:0007669"/>
    <property type="project" value="TreeGrafter"/>
</dbReference>
<keyword evidence="4 6" id="KW-0472">Membrane</keyword>
<proteinExistence type="predicted"/>
<feature type="transmembrane region" description="Helical" evidence="6">
    <location>
        <begin position="91"/>
        <end position="109"/>
    </location>
</feature>
<feature type="non-terminal residue" evidence="8">
    <location>
        <position position="1"/>
    </location>
</feature>
<sequence length="504" mass="56107">MEDNDLEEKPDVECHEELSSKTQLSKTRNGVVLIPQPSDDPRDPLNWPQRKKYLALFVFSLSAFGGTSSSLVNQLGFKAQADLYDKTLVEMSYSISAAIAGLAYGPLFFVPLAEKYGRSSLIFWTLVGNVARGNYIPFVISRLFTGMFGACPSILGTGMITDIFFLHERGKAFSTFSLSFLFGTLAGPTFGGFIVEHVSWQVEFWWTIGFQVLVIILVFCFIEETGFTRGAGRIYPPLSSSFTKNRIDTFFPGSKVVPNASWADVGNIAMIPIMIGITPVVLLTGFFNFISFGWFVMINTLLTVFLEEPLGDGGYHFTPQQNAAFTFALWIGVMAAQVCGFLLNDRIPLWIAKRRGGTWKPEYRLHSLWLPGLVLLPIGLAIFGAALQLHLHYMVLALGSFIITFSTMQTIPVAVNYVVECFELHPTQVGTIMGCYRLTLGLAIPFFVDAWMSAVSGPGWVFGMAGFFSIFGFLLIILLIWKGHWLRQFSFARLAVDEEGLRVF</sequence>
<feature type="non-terminal residue" evidence="8">
    <location>
        <position position="504"/>
    </location>
</feature>
<feature type="transmembrane region" description="Helical" evidence="6">
    <location>
        <begin position="393"/>
        <end position="417"/>
    </location>
</feature>
<dbReference type="Pfam" id="PF07690">
    <property type="entry name" value="MFS_1"/>
    <property type="match status" value="1"/>
</dbReference>
<evidence type="ECO:0000256" key="4">
    <source>
        <dbReference type="ARBA" id="ARBA00023136"/>
    </source>
</evidence>
<dbReference type="OrthoDB" id="2533084at2759"/>
<dbReference type="PANTHER" id="PTHR23502">
    <property type="entry name" value="MAJOR FACILITATOR SUPERFAMILY"/>
    <property type="match status" value="1"/>
</dbReference>
<feature type="transmembrane region" description="Helical" evidence="6">
    <location>
        <begin position="121"/>
        <end position="140"/>
    </location>
</feature>
<evidence type="ECO:0000313" key="8">
    <source>
        <dbReference type="EMBL" id="RFU36215.1"/>
    </source>
</evidence>
<feature type="transmembrane region" description="Helical" evidence="6">
    <location>
        <begin position="429"/>
        <end position="448"/>
    </location>
</feature>
<accession>A0A3E2HS70</accession>
<dbReference type="EMBL" id="NCSJ02000001">
    <property type="protein sequence ID" value="RFU36215.1"/>
    <property type="molecule type" value="Genomic_DNA"/>
</dbReference>
<gene>
    <name evidence="8" type="ORF">B7463_g89</name>
</gene>
<feature type="transmembrane region" description="Helical" evidence="6">
    <location>
        <begin position="280"/>
        <end position="305"/>
    </location>
</feature>
<dbReference type="InterPro" id="IPR011701">
    <property type="entry name" value="MFS"/>
</dbReference>
<evidence type="ECO:0000259" key="7">
    <source>
        <dbReference type="PROSITE" id="PS50850"/>
    </source>
</evidence>
<evidence type="ECO:0000313" key="9">
    <source>
        <dbReference type="Proteomes" id="UP000258309"/>
    </source>
</evidence>
<feature type="transmembrane region" description="Helical" evidence="6">
    <location>
        <begin position="53"/>
        <end position="71"/>
    </location>
</feature>
<organism evidence="8 9">
    <name type="scientific">Scytalidium lignicola</name>
    <name type="common">Hyphomycete</name>
    <dbReference type="NCBI Taxonomy" id="5539"/>
    <lineage>
        <taxon>Eukaryota</taxon>
        <taxon>Fungi</taxon>
        <taxon>Dikarya</taxon>
        <taxon>Ascomycota</taxon>
        <taxon>Pezizomycotina</taxon>
        <taxon>Leotiomycetes</taxon>
        <taxon>Leotiomycetes incertae sedis</taxon>
        <taxon>Scytalidium</taxon>
    </lineage>
</organism>
<feature type="region of interest" description="Disordered" evidence="5">
    <location>
        <begin position="1"/>
        <end position="26"/>
    </location>
</feature>
<feature type="transmembrane region" description="Helical" evidence="6">
    <location>
        <begin position="178"/>
        <end position="198"/>
    </location>
</feature>
<feature type="transmembrane region" description="Helical" evidence="6">
    <location>
        <begin position="460"/>
        <end position="481"/>
    </location>
</feature>
<keyword evidence="9" id="KW-1185">Reference proteome</keyword>
<evidence type="ECO:0000256" key="1">
    <source>
        <dbReference type="ARBA" id="ARBA00004141"/>
    </source>
</evidence>
<feature type="transmembrane region" description="Helical" evidence="6">
    <location>
        <begin position="325"/>
        <end position="344"/>
    </location>
</feature>
<dbReference type="SUPFAM" id="SSF103473">
    <property type="entry name" value="MFS general substrate transporter"/>
    <property type="match status" value="1"/>
</dbReference>
<dbReference type="Gene3D" id="1.20.1250.20">
    <property type="entry name" value="MFS general substrate transporter like domains"/>
    <property type="match status" value="1"/>
</dbReference>
<keyword evidence="2 6" id="KW-0812">Transmembrane</keyword>
<reference evidence="8 9" key="1">
    <citation type="submission" date="2018-05" db="EMBL/GenBank/DDBJ databases">
        <title>Draft genome sequence of Scytalidium lignicola DSM 105466, a ubiquitous saprotrophic fungus.</title>
        <authorList>
            <person name="Buettner E."/>
            <person name="Gebauer A.M."/>
            <person name="Hofrichter M."/>
            <person name="Liers C."/>
            <person name="Kellner H."/>
        </authorList>
    </citation>
    <scope>NUCLEOTIDE SEQUENCE [LARGE SCALE GENOMIC DNA]</scope>
    <source>
        <strain evidence="8 9">DSM 105466</strain>
    </source>
</reference>
<feature type="compositionally biased region" description="Basic and acidic residues" evidence="5">
    <location>
        <begin position="7"/>
        <end position="19"/>
    </location>
</feature>
<dbReference type="PANTHER" id="PTHR23502:SF22">
    <property type="entry name" value="MAJOR FACILITATOR SUPERFAMILY (MFS) PROFILE DOMAIN-CONTAINING PROTEIN"/>
    <property type="match status" value="1"/>
</dbReference>
<feature type="domain" description="Major facilitator superfamily (MFS) profile" evidence="7">
    <location>
        <begin position="1"/>
        <end position="484"/>
    </location>
</feature>
<comment type="subcellular location">
    <subcellularLocation>
        <location evidence="1">Membrane</location>
        <topology evidence="1">Multi-pass membrane protein</topology>
    </subcellularLocation>
</comment>
<dbReference type="Proteomes" id="UP000258309">
    <property type="component" value="Unassembled WGS sequence"/>
</dbReference>
<dbReference type="InterPro" id="IPR036259">
    <property type="entry name" value="MFS_trans_sf"/>
</dbReference>
<feature type="transmembrane region" description="Helical" evidence="6">
    <location>
        <begin position="204"/>
        <end position="222"/>
    </location>
</feature>